<name>A0A0C2WA09_AMAMK</name>
<dbReference type="HOGENOM" id="CLU_006058_2_2_1"/>
<evidence type="ECO:0000313" key="1">
    <source>
        <dbReference type="EMBL" id="KIL58037.1"/>
    </source>
</evidence>
<evidence type="ECO:0000313" key="2">
    <source>
        <dbReference type="Proteomes" id="UP000054549"/>
    </source>
</evidence>
<dbReference type="STRING" id="946122.A0A0C2WA09"/>
<gene>
    <name evidence="1" type="ORF">M378DRAFT_52794</name>
</gene>
<dbReference type="OrthoDB" id="198652at2759"/>
<keyword evidence="2" id="KW-1185">Reference proteome</keyword>
<dbReference type="InterPro" id="IPR043502">
    <property type="entry name" value="DNA/RNA_pol_sf"/>
</dbReference>
<dbReference type="PANTHER" id="PTHR33050:SF7">
    <property type="entry name" value="RIBONUCLEASE H"/>
    <property type="match status" value="1"/>
</dbReference>
<dbReference type="InterPro" id="IPR052055">
    <property type="entry name" value="Hepadnavirus_pol/RT"/>
</dbReference>
<dbReference type="Proteomes" id="UP000054549">
    <property type="component" value="Unassembled WGS sequence"/>
</dbReference>
<dbReference type="InParanoid" id="A0A0C2WA09"/>
<protein>
    <recommendedName>
        <fullName evidence="3">Reverse transcriptase domain-containing protein</fullName>
    </recommendedName>
</protein>
<feature type="non-terminal residue" evidence="1">
    <location>
        <position position="457"/>
    </location>
</feature>
<reference evidence="1 2" key="1">
    <citation type="submission" date="2014-04" db="EMBL/GenBank/DDBJ databases">
        <title>Evolutionary Origins and Diversification of the Mycorrhizal Mutualists.</title>
        <authorList>
            <consortium name="DOE Joint Genome Institute"/>
            <consortium name="Mycorrhizal Genomics Consortium"/>
            <person name="Kohler A."/>
            <person name="Kuo A."/>
            <person name="Nagy L.G."/>
            <person name="Floudas D."/>
            <person name="Copeland A."/>
            <person name="Barry K.W."/>
            <person name="Cichocki N."/>
            <person name="Veneault-Fourrey C."/>
            <person name="LaButti K."/>
            <person name="Lindquist E.A."/>
            <person name="Lipzen A."/>
            <person name="Lundell T."/>
            <person name="Morin E."/>
            <person name="Murat C."/>
            <person name="Riley R."/>
            <person name="Ohm R."/>
            <person name="Sun H."/>
            <person name="Tunlid A."/>
            <person name="Henrissat B."/>
            <person name="Grigoriev I.V."/>
            <person name="Hibbett D.S."/>
            <person name="Martin F."/>
        </authorList>
    </citation>
    <scope>NUCLEOTIDE SEQUENCE [LARGE SCALE GENOMIC DNA]</scope>
    <source>
        <strain evidence="1 2">Koide BX008</strain>
    </source>
</reference>
<dbReference type="EMBL" id="KN818349">
    <property type="protein sequence ID" value="KIL58037.1"/>
    <property type="molecule type" value="Genomic_DNA"/>
</dbReference>
<dbReference type="AlphaFoldDB" id="A0A0C2WA09"/>
<accession>A0A0C2WA09</accession>
<proteinExistence type="predicted"/>
<feature type="non-terminal residue" evidence="1">
    <location>
        <position position="1"/>
    </location>
</feature>
<organism evidence="1 2">
    <name type="scientific">Amanita muscaria (strain Koide BX008)</name>
    <dbReference type="NCBI Taxonomy" id="946122"/>
    <lineage>
        <taxon>Eukaryota</taxon>
        <taxon>Fungi</taxon>
        <taxon>Dikarya</taxon>
        <taxon>Basidiomycota</taxon>
        <taxon>Agaricomycotina</taxon>
        <taxon>Agaricomycetes</taxon>
        <taxon>Agaricomycetidae</taxon>
        <taxon>Agaricales</taxon>
        <taxon>Pluteineae</taxon>
        <taxon>Amanitaceae</taxon>
        <taxon>Amanita</taxon>
    </lineage>
</organism>
<dbReference type="SUPFAM" id="SSF56672">
    <property type="entry name" value="DNA/RNA polymerases"/>
    <property type="match status" value="1"/>
</dbReference>
<evidence type="ECO:0008006" key="3">
    <source>
        <dbReference type="Google" id="ProtNLM"/>
    </source>
</evidence>
<dbReference type="PANTHER" id="PTHR33050">
    <property type="entry name" value="REVERSE TRANSCRIPTASE DOMAIN-CONTAINING PROTEIN"/>
    <property type="match status" value="1"/>
</dbReference>
<sequence length="457" mass="52450">PLPSPRACEFRPEILATISSHPDLFKIVTPINVEVFARLLQPHPNQPFVHSVLTGLLKGFWPYAFTHPESYPLTYDASFRPPKTQEQRQFLLEQCRTEIEADRFSPSFGEDLLPGMYSMPIHSVPKLGSSPAKLRLVVDHSASPFSLNSMISREDIAGTKLDTIKDLIDSILQFRRERGPDTRLVLFKSDVSAAYRRLPMHPLWQVKQIITVEGQRFVDRCNNFGNRGAQKLWVAVMALVIWIAIYVRRLQHLKLYTDDTYSFDLLDNLERYEPYERLMPRKQVDLLHLWDEIGIPHDNAKQVWGETLTIIGFQVDPNAMTVTMPVDKVQDLLTAIKSFCFPPDNSRRHSLRRFMQMAGWINWALNVFPLLKPALSGLFNKIKRKERSEALVYVNQTIRFELSWFSSHVSQSDGIRIMESTSWRPADADFVFFCDASLDGLGCYLPATNIGFHTGAP</sequence>